<dbReference type="AlphaFoldDB" id="A0A444YVZ4"/>
<evidence type="ECO:0000256" key="1">
    <source>
        <dbReference type="PROSITE-ProRule" id="PRU00325"/>
    </source>
</evidence>
<feature type="compositionally biased region" description="Polar residues" evidence="2">
    <location>
        <begin position="324"/>
        <end position="344"/>
    </location>
</feature>
<evidence type="ECO:0000313" key="4">
    <source>
        <dbReference type="EMBL" id="RYR06054.1"/>
    </source>
</evidence>
<reference evidence="4 5" key="1">
    <citation type="submission" date="2019-01" db="EMBL/GenBank/DDBJ databases">
        <title>Sequencing of cultivated peanut Arachis hypogaea provides insights into genome evolution and oil improvement.</title>
        <authorList>
            <person name="Chen X."/>
        </authorList>
    </citation>
    <scope>NUCLEOTIDE SEQUENCE [LARGE SCALE GENOMIC DNA]</scope>
    <source>
        <strain evidence="5">cv. Fuhuasheng</strain>
        <tissue evidence="4">Leaves</tissue>
    </source>
</reference>
<dbReference type="PROSITE" id="PS50966">
    <property type="entry name" value="ZF_SWIM"/>
    <property type="match status" value="1"/>
</dbReference>
<protein>
    <recommendedName>
        <fullName evidence="3">SWIM-type domain-containing protein</fullName>
    </recommendedName>
</protein>
<comment type="caution">
    <text evidence="4">The sequence shown here is derived from an EMBL/GenBank/DDBJ whole genome shotgun (WGS) entry which is preliminary data.</text>
</comment>
<dbReference type="EMBL" id="SDMP01000016">
    <property type="protein sequence ID" value="RYR06054.1"/>
    <property type="molecule type" value="Genomic_DNA"/>
</dbReference>
<dbReference type="STRING" id="3818.A0A444YVZ4"/>
<feature type="region of interest" description="Disordered" evidence="2">
    <location>
        <begin position="384"/>
        <end position="407"/>
    </location>
</feature>
<keyword evidence="1" id="KW-0862">Zinc</keyword>
<keyword evidence="1" id="KW-0863">Zinc-finger</keyword>
<dbReference type="GO" id="GO:0008270">
    <property type="term" value="F:zinc ion binding"/>
    <property type="evidence" value="ECO:0007669"/>
    <property type="project" value="UniProtKB-KW"/>
</dbReference>
<evidence type="ECO:0000256" key="2">
    <source>
        <dbReference type="SAM" id="MobiDB-lite"/>
    </source>
</evidence>
<accession>A0A444YVZ4</accession>
<dbReference type="PANTHER" id="PTHR47718">
    <property type="entry name" value="OS01G0519700 PROTEIN"/>
    <property type="match status" value="1"/>
</dbReference>
<evidence type="ECO:0000259" key="3">
    <source>
        <dbReference type="PROSITE" id="PS50966"/>
    </source>
</evidence>
<feature type="domain" description="SWIM-type" evidence="3">
    <location>
        <begin position="208"/>
        <end position="246"/>
    </location>
</feature>
<name>A0A444YVZ4_ARAHY</name>
<dbReference type="InterPro" id="IPR007527">
    <property type="entry name" value="Znf_SWIM"/>
</dbReference>
<feature type="region of interest" description="Disordered" evidence="2">
    <location>
        <begin position="322"/>
        <end position="357"/>
    </location>
</feature>
<proteinExistence type="predicted"/>
<keyword evidence="5" id="KW-1185">Reference proteome</keyword>
<organism evidence="4 5">
    <name type="scientific">Arachis hypogaea</name>
    <name type="common">Peanut</name>
    <dbReference type="NCBI Taxonomy" id="3818"/>
    <lineage>
        <taxon>Eukaryota</taxon>
        <taxon>Viridiplantae</taxon>
        <taxon>Streptophyta</taxon>
        <taxon>Embryophyta</taxon>
        <taxon>Tracheophyta</taxon>
        <taxon>Spermatophyta</taxon>
        <taxon>Magnoliopsida</taxon>
        <taxon>eudicotyledons</taxon>
        <taxon>Gunneridae</taxon>
        <taxon>Pentapetalae</taxon>
        <taxon>rosids</taxon>
        <taxon>fabids</taxon>
        <taxon>Fabales</taxon>
        <taxon>Fabaceae</taxon>
        <taxon>Papilionoideae</taxon>
        <taxon>50 kb inversion clade</taxon>
        <taxon>dalbergioids sensu lato</taxon>
        <taxon>Dalbergieae</taxon>
        <taxon>Pterocarpus clade</taxon>
        <taxon>Arachis</taxon>
    </lineage>
</organism>
<evidence type="ECO:0000313" key="5">
    <source>
        <dbReference type="Proteomes" id="UP000289738"/>
    </source>
</evidence>
<dbReference type="Proteomes" id="UP000289738">
    <property type="component" value="Chromosome B06"/>
</dbReference>
<sequence length="407" mass="46586">MSEADIMQMMNMLKSGISTSQIFGLLASQAGGYEFVGYGPRDMYNEIARTSVEEVGGYARKWVQLIEEFGIEDKPWVINMYEEKHMWATAYLRGKFFAGFRTTSRCEVVGRYVGSRYDLTSFVEHFQMCVAHMCFKEFNADYESTRGAPVMQTCIELLERYAAELYTHEIFFFFRPFFSRAGSMRVLNIDSTNDFIKYIVCKHGRPDFMWTVDFRQEEMIFMCTCLRMESFSISCEHIVKVLVDRDICEILRSLVLDRWTKRVKSALNDPSGFTRNAVVISHQSALVKFSKQLAAVAAKVPERYKETRDIIMELYSSYKAADEGTNQPQSGVARSSNPYVHQTTGGSGQPSKKKKRQRCSVCQMEGHKKTTCPWQKDIDNNVIENEANGSDDGDMCTEATAELDSDN</sequence>
<dbReference type="PANTHER" id="PTHR47718:SF7">
    <property type="entry name" value="PROTEIN FAR1-RELATED SEQUENCE"/>
    <property type="match status" value="1"/>
</dbReference>
<keyword evidence="1" id="KW-0479">Metal-binding</keyword>
<gene>
    <name evidence="4" type="ORF">Ahy_B06g085856</name>
</gene>
<feature type="compositionally biased region" description="Acidic residues" evidence="2">
    <location>
        <begin position="389"/>
        <end position="407"/>
    </location>
</feature>